<evidence type="ECO:0000259" key="1">
    <source>
        <dbReference type="Pfam" id="PF01796"/>
    </source>
</evidence>
<gene>
    <name evidence="3" type="ORF">FB558_3622</name>
</gene>
<feature type="domain" description="ChsH2 rubredoxin-like zinc ribbon" evidence="2">
    <location>
        <begin position="18"/>
        <end position="49"/>
    </location>
</feature>
<dbReference type="PANTHER" id="PTHR34075">
    <property type="entry name" value="BLR3430 PROTEIN"/>
    <property type="match status" value="1"/>
</dbReference>
<sequence>MTTDRPIPTINPDSAPYWSSAREHALRLQRCEACGTFRFYPTAACPECGQLGGTWELVAGTGELYSFTVVHRPAGTAFRDRVPLVLGLVQLTEGPTMMANLVDVAPDDARIGMPLRLDYEDVTEEITLPVFVRADAA</sequence>
<evidence type="ECO:0000313" key="4">
    <source>
        <dbReference type="Proteomes" id="UP000315677"/>
    </source>
</evidence>
<evidence type="ECO:0000313" key="3">
    <source>
        <dbReference type="EMBL" id="TQM11080.1"/>
    </source>
</evidence>
<dbReference type="EMBL" id="VFPA01000002">
    <property type="protein sequence ID" value="TQM11080.1"/>
    <property type="molecule type" value="Genomic_DNA"/>
</dbReference>
<organism evidence="3 4">
    <name type="scientific">Pseudonocardia kunmingensis</name>
    <dbReference type="NCBI Taxonomy" id="630975"/>
    <lineage>
        <taxon>Bacteria</taxon>
        <taxon>Bacillati</taxon>
        <taxon>Actinomycetota</taxon>
        <taxon>Actinomycetes</taxon>
        <taxon>Pseudonocardiales</taxon>
        <taxon>Pseudonocardiaceae</taxon>
        <taxon>Pseudonocardia</taxon>
    </lineage>
</organism>
<name>A0A543DP20_9PSEU</name>
<dbReference type="InterPro" id="IPR012340">
    <property type="entry name" value="NA-bd_OB-fold"/>
</dbReference>
<dbReference type="InterPro" id="IPR052513">
    <property type="entry name" value="Thioester_dehydratase-like"/>
</dbReference>
<reference evidence="3 4" key="1">
    <citation type="submission" date="2019-06" db="EMBL/GenBank/DDBJ databases">
        <title>Sequencing the genomes of 1000 actinobacteria strains.</title>
        <authorList>
            <person name="Klenk H.-P."/>
        </authorList>
    </citation>
    <scope>NUCLEOTIDE SEQUENCE [LARGE SCALE GENOMIC DNA]</scope>
    <source>
        <strain evidence="3 4">DSM 45301</strain>
    </source>
</reference>
<dbReference type="OrthoDB" id="4334176at2"/>
<dbReference type="Pfam" id="PF12172">
    <property type="entry name" value="zf-ChsH2"/>
    <property type="match status" value="1"/>
</dbReference>
<proteinExistence type="predicted"/>
<dbReference type="InterPro" id="IPR022002">
    <property type="entry name" value="ChsH2_Znr"/>
</dbReference>
<dbReference type="InterPro" id="IPR002878">
    <property type="entry name" value="ChsH2_C"/>
</dbReference>
<dbReference type="RefSeq" id="WP_142054927.1">
    <property type="nucleotide sequence ID" value="NZ_VFPA01000002.1"/>
</dbReference>
<dbReference type="AlphaFoldDB" id="A0A543DP20"/>
<dbReference type="Gene3D" id="6.10.30.10">
    <property type="match status" value="1"/>
</dbReference>
<protein>
    <recommendedName>
        <fullName evidence="5">OB-fold protein</fullName>
    </recommendedName>
</protein>
<dbReference type="Pfam" id="PF01796">
    <property type="entry name" value="OB_ChsH2_C"/>
    <property type="match status" value="1"/>
</dbReference>
<evidence type="ECO:0000259" key="2">
    <source>
        <dbReference type="Pfam" id="PF12172"/>
    </source>
</evidence>
<accession>A0A543DP20</accession>
<comment type="caution">
    <text evidence="3">The sequence shown here is derived from an EMBL/GenBank/DDBJ whole genome shotgun (WGS) entry which is preliminary data.</text>
</comment>
<feature type="domain" description="ChsH2 C-terminal OB-fold" evidence="1">
    <location>
        <begin position="55"/>
        <end position="118"/>
    </location>
</feature>
<dbReference type="PANTHER" id="PTHR34075:SF5">
    <property type="entry name" value="BLR3430 PROTEIN"/>
    <property type="match status" value="1"/>
</dbReference>
<evidence type="ECO:0008006" key="5">
    <source>
        <dbReference type="Google" id="ProtNLM"/>
    </source>
</evidence>
<dbReference type="Proteomes" id="UP000315677">
    <property type="component" value="Unassembled WGS sequence"/>
</dbReference>
<keyword evidence="4" id="KW-1185">Reference proteome</keyword>
<dbReference type="SUPFAM" id="SSF50249">
    <property type="entry name" value="Nucleic acid-binding proteins"/>
    <property type="match status" value="1"/>
</dbReference>